<dbReference type="Pfam" id="PF00385">
    <property type="entry name" value="Chromo"/>
    <property type="match status" value="1"/>
</dbReference>
<reference evidence="4 5" key="1">
    <citation type="journal article" date="2024" name="Front Chem Biol">
        <title>Unveiling the potential of Daldinia eschscholtzii MFLUCC 19-0629 through bioactivity and bioinformatics studies for enhanced sustainable agriculture production.</title>
        <authorList>
            <person name="Brooks S."/>
            <person name="Weaver J.A."/>
            <person name="Klomchit A."/>
            <person name="Alharthi S.A."/>
            <person name="Onlamun T."/>
            <person name="Nurani R."/>
            <person name="Vong T.K."/>
            <person name="Alberti F."/>
            <person name="Greco C."/>
        </authorList>
    </citation>
    <scope>NUCLEOTIDE SEQUENCE [LARGE SCALE GENOMIC DNA]</scope>
    <source>
        <strain evidence="4">MFLUCC 19-0629</strain>
    </source>
</reference>
<feature type="compositionally biased region" description="Basic residues" evidence="2">
    <location>
        <begin position="79"/>
        <end position="88"/>
    </location>
</feature>
<keyword evidence="5" id="KW-1185">Reference proteome</keyword>
<dbReference type="Gene3D" id="2.40.50.40">
    <property type="match status" value="2"/>
</dbReference>
<organism evidence="4 5">
    <name type="scientific">Daldinia eschscholtzii</name>
    <dbReference type="NCBI Taxonomy" id="292717"/>
    <lineage>
        <taxon>Eukaryota</taxon>
        <taxon>Fungi</taxon>
        <taxon>Dikarya</taxon>
        <taxon>Ascomycota</taxon>
        <taxon>Pezizomycotina</taxon>
        <taxon>Sordariomycetes</taxon>
        <taxon>Xylariomycetidae</taxon>
        <taxon>Xylariales</taxon>
        <taxon>Hypoxylaceae</taxon>
        <taxon>Daldinia</taxon>
    </lineage>
</organism>
<dbReference type="PROSITE" id="PS50013">
    <property type="entry name" value="CHROMO_2"/>
    <property type="match status" value="2"/>
</dbReference>
<dbReference type="GO" id="GO:0006338">
    <property type="term" value="P:chromatin remodeling"/>
    <property type="evidence" value="ECO:0007669"/>
    <property type="project" value="UniProtKB-ARBA"/>
</dbReference>
<accession>A0AAX6M848</accession>
<evidence type="ECO:0000256" key="2">
    <source>
        <dbReference type="SAM" id="MobiDB-lite"/>
    </source>
</evidence>
<evidence type="ECO:0000256" key="1">
    <source>
        <dbReference type="ARBA" id="ARBA00011353"/>
    </source>
</evidence>
<dbReference type="InterPro" id="IPR016197">
    <property type="entry name" value="Chromo-like_dom_sf"/>
</dbReference>
<gene>
    <name evidence="4" type="ORF">Daesc_010601</name>
</gene>
<dbReference type="InterPro" id="IPR023780">
    <property type="entry name" value="Chromo_domain"/>
</dbReference>
<comment type="caution">
    <text evidence="4">The sequence shown here is derived from an EMBL/GenBank/DDBJ whole genome shotgun (WGS) entry which is preliminary data.</text>
</comment>
<feature type="compositionally biased region" description="Basic and acidic residues" evidence="2">
    <location>
        <begin position="153"/>
        <end position="169"/>
    </location>
</feature>
<proteinExistence type="predicted"/>
<sequence length="333" mass="37324">MSSIINIFAKSSPAPRSVNGDREPRGTKRKAKSDPYDEIDDDEPVQKTPLTQRTRPRISSETPNSSGKGRPASTGKVTNKSRSRSRGTRKSDINSPRVDATANLARAQQPEAARLHPQPEVSSKNSHVPVANMGIPGPSSNVNVIPSQSTEKTQLDHTRNNAKGKEKVTETSGMDQAPLETDEREEKEIQALLQHRMVQDSRVELLVHWAGESEDDATWEAEEEIQRGAEEMLYAYWKAQGGRINALFIKPKNAPLETYHVYKLLGHEKKIRGGFEFEVQWVGHPPTRGETSFEAETKLKKIAPEALEQYWKDVGGRDQFLARRGRGKKQRTD</sequence>
<dbReference type="SUPFAM" id="SSF54160">
    <property type="entry name" value="Chromo domain-like"/>
    <property type="match status" value="2"/>
</dbReference>
<evidence type="ECO:0000259" key="3">
    <source>
        <dbReference type="PROSITE" id="PS50013"/>
    </source>
</evidence>
<dbReference type="AlphaFoldDB" id="A0AAX6M848"/>
<evidence type="ECO:0000313" key="4">
    <source>
        <dbReference type="EMBL" id="KAK6948830.1"/>
    </source>
</evidence>
<dbReference type="Proteomes" id="UP001369815">
    <property type="component" value="Unassembled WGS sequence"/>
</dbReference>
<feature type="compositionally biased region" description="Polar residues" evidence="2">
    <location>
        <begin position="138"/>
        <end position="152"/>
    </location>
</feature>
<dbReference type="EMBL" id="JBANMG010000010">
    <property type="protein sequence ID" value="KAK6948830.1"/>
    <property type="molecule type" value="Genomic_DNA"/>
</dbReference>
<dbReference type="InterPro" id="IPR000953">
    <property type="entry name" value="Chromo/chromo_shadow_dom"/>
</dbReference>
<comment type="subunit">
    <text evidence="1">Component of the NuA4 histone acetyltransferase complex.</text>
</comment>
<dbReference type="SMART" id="SM00298">
    <property type="entry name" value="CHROMO"/>
    <property type="match status" value="2"/>
</dbReference>
<dbReference type="CDD" id="cd00024">
    <property type="entry name" value="CD_CSD"/>
    <property type="match status" value="2"/>
</dbReference>
<name>A0AAX6M848_9PEZI</name>
<feature type="compositionally biased region" description="Polar residues" evidence="2">
    <location>
        <begin position="48"/>
        <end position="67"/>
    </location>
</feature>
<feature type="region of interest" description="Disordered" evidence="2">
    <location>
        <begin position="1"/>
        <end position="182"/>
    </location>
</feature>
<protein>
    <recommendedName>
        <fullName evidence="3">Chromo domain-containing protein</fullName>
    </recommendedName>
</protein>
<feature type="domain" description="Chromo" evidence="3">
    <location>
        <begin position="259"/>
        <end position="312"/>
    </location>
</feature>
<evidence type="ECO:0000313" key="5">
    <source>
        <dbReference type="Proteomes" id="UP001369815"/>
    </source>
</evidence>
<feature type="domain" description="Chromo" evidence="3">
    <location>
        <begin position="187"/>
        <end position="238"/>
    </location>
</feature>